<evidence type="ECO:0000259" key="9">
    <source>
        <dbReference type="PROSITE" id="PS50929"/>
    </source>
</evidence>
<keyword evidence="6 7" id="KW-0472">Membrane</keyword>
<dbReference type="InterPro" id="IPR027417">
    <property type="entry name" value="P-loop_NTPase"/>
</dbReference>
<evidence type="ECO:0000256" key="4">
    <source>
        <dbReference type="ARBA" id="ARBA00022840"/>
    </source>
</evidence>
<organism evidence="10 11">
    <name type="scientific">Paenibacillus borealis</name>
    <dbReference type="NCBI Taxonomy" id="160799"/>
    <lineage>
        <taxon>Bacteria</taxon>
        <taxon>Bacillati</taxon>
        <taxon>Bacillota</taxon>
        <taxon>Bacilli</taxon>
        <taxon>Bacillales</taxon>
        <taxon>Paenibacillaceae</taxon>
        <taxon>Paenibacillus</taxon>
    </lineage>
</organism>
<dbReference type="Gene3D" id="3.40.50.300">
    <property type="entry name" value="P-loop containing nucleotide triphosphate hydrolases"/>
    <property type="match status" value="1"/>
</dbReference>
<gene>
    <name evidence="10" type="ORF">BSK56_02010</name>
</gene>
<dbReference type="PROSITE" id="PS50893">
    <property type="entry name" value="ABC_TRANSPORTER_2"/>
    <property type="match status" value="1"/>
</dbReference>
<evidence type="ECO:0000256" key="2">
    <source>
        <dbReference type="ARBA" id="ARBA00022692"/>
    </source>
</evidence>
<evidence type="ECO:0000259" key="8">
    <source>
        <dbReference type="PROSITE" id="PS50893"/>
    </source>
</evidence>
<dbReference type="GO" id="GO:0005524">
    <property type="term" value="F:ATP binding"/>
    <property type="evidence" value="ECO:0007669"/>
    <property type="project" value="UniProtKB-KW"/>
</dbReference>
<dbReference type="SUPFAM" id="SSF90123">
    <property type="entry name" value="ABC transporter transmembrane region"/>
    <property type="match status" value="1"/>
</dbReference>
<dbReference type="InterPro" id="IPR036640">
    <property type="entry name" value="ABC1_TM_sf"/>
</dbReference>
<evidence type="ECO:0000256" key="1">
    <source>
        <dbReference type="ARBA" id="ARBA00004651"/>
    </source>
</evidence>
<keyword evidence="5 7" id="KW-1133">Transmembrane helix</keyword>
<dbReference type="SUPFAM" id="SSF52540">
    <property type="entry name" value="P-loop containing nucleoside triphosphate hydrolases"/>
    <property type="match status" value="1"/>
</dbReference>
<evidence type="ECO:0000256" key="6">
    <source>
        <dbReference type="ARBA" id="ARBA00023136"/>
    </source>
</evidence>
<comment type="subcellular location">
    <subcellularLocation>
        <location evidence="1">Cell membrane</location>
        <topology evidence="1">Multi-pass membrane protein</topology>
    </subcellularLocation>
</comment>
<dbReference type="Pfam" id="PF00005">
    <property type="entry name" value="ABC_tran"/>
    <property type="match status" value="1"/>
</dbReference>
<keyword evidence="2 7" id="KW-0812">Transmembrane</keyword>
<accession>A0ABX3HRH8</accession>
<keyword evidence="3" id="KW-0547">Nucleotide-binding</keyword>
<name>A0ABX3HRH8_PAEBO</name>
<feature type="transmembrane region" description="Helical" evidence="7">
    <location>
        <begin position="260"/>
        <end position="278"/>
    </location>
</feature>
<keyword evidence="4 10" id="KW-0067">ATP-binding</keyword>
<dbReference type="Pfam" id="PF00664">
    <property type="entry name" value="ABC_membrane"/>
    <property type="match status" value="1"/>
</dbReference>
<dbReference type="Gene3D" id="1.20.1560.10">
    <property type="entry name" value="ABC transporter type 1, transmembrane domain"/>
    <property type="match status" value="1"/>
</dbReference>
<feature type="transmembrane region" description="Helical" evidence="7">
    <location>
        <begin position="66"/>
        <end position="95"/>
    </location>
</feature>
<dbReference type="InterPro" id="IPR011527">
    <property type="entry name" value="ABC1_TM_dom"/>
</dbReference>
<dbReference type="InterPro" id="IPR039421">
    <property type="entry name" value="Type_1_exporter"/>
</dbReference>
<evidence type="ECO:0000256" key="3">
    <source>
        <dbReference type="ARBA" id="ARBA00022741"/>
    </source>
</evidence>
<keyword evidence="11" id="KW-1185">Reference proteome</keyword>
<dbReference type="SMART" id="SM00382">
    <property type="entry name" value="AAA"/>
    <property type="match status" value="1"/>
</dbReference>
<evidence type="ECO:0000256" key="7">
    <source>
        <dbReference type="SAM" id="Phobius"/>
    </source>
</evidence>
<evidence type="ECO:0000313" key="11">
    <source>
        <dbReference type="Proteomes" id="UP000187412"/>
    </source>
</evidence>
<dbReference type="PROSITE" id="PS50929">
    <property type="entry name" value="ABC_TM1F"/>
    <property type="match status" value="1"/>
</dbReference>
<dbReference type="CDD" id="cd07346">
    <property type="entry name" value="ABC_6TM_exporters"/>
    <property type="match status" value="1"/>
</dbReference>
<comment type="caution">
    <text evidence="10">The sequence shown here is derived from an EMBL/GenBank/DDBJ whole genome shotgun (WGS) entry which is preliminary data.</text>
</comment>
<feature type="domain" description="ABC transmembrane type-1" evidence="9">
    <location>
        <begin position="23"/>
        <end position="316"/>
    </location>
</feature>
<feature type="transmembrane region" description="Helical" evidence="7">
    <location>
        <begin position="284"/>
        <end position="305"/>
    </location>
</feature>
<feature type="transmembrane region" description="Helical" evidence="7">
    <location>
        <begin position="21"/>
        <end position="46"/>
    </location>
</feature>
<evidence type="ECO:0000313" key="10">
    <source>
        <dbReference type="EMBL" id="OMD53028.1"/>
    </source>
</evidence>
<protein>
    <submittedName>
        <fullName evidence="10">ABC transporter ATP-binding protein</fullName>
    </submittedName>
</protein>
<dbReference type="RefSeq" id="WP_076109100.1">
    <property type="nucleotide sequence ID" value="NZ_MPTB01000002.1"/>
</dbReference>
<dbReference type="Proteomes" id="UP000187412">
    <property type="component" value="Unassembled WGS sequence"/>
</dbReference>
<proteinExistence type="predicted"/>
<feature type="transmembrane region" description="Helical" evidence="7">
    <location>
        <begin position="168"/>
        <end position="187"/>
    </location>
</feature>
<dbReference type="PANTHER" id="PTHR24221">
    <property type="entry name" value="ATP-BINDING CASSETTE SUB-FAMILY B"/>
    <property type="match status" value="1"/>
</dbReference>
<dbReference type="InterPro" id="IPR003439">
    <property type="entry name" value="ABC_transporter-like_ATP-bd"/>
</dbReference>
<dbReference type="InterPro" id="IPR003593">
    <property type="entry name" value="AAA+_ATPase"/>
</dbReference>
<sequence length="604" mass="65857">MGKSKTGIPRLLEIAGEKKGLLLLSGLLSSTSAVLMLVPFISVYFILAELLRHAASPGGIDRQAVIFWGLAALGGLILGLITSYCGIMCSHVAAFRIQYQLRITMTEHLGRLPLGYLNGTSTGAVKKTLEQNVDKVENFIAHQLPDIVSAMATTILMLGVMFWLSPPLAAACLLPVLLGIILQAVLMTSSRGQASVKQYHQSLENINASAVQYVRGMPAVKVFGQTVHSFRKFYRDMVSYRDYCLEYTDRFQNGYITFKTLLASLFLFILPVGVYLLSREPDNRSTAAVLLFFLIMAPGISAPLYKLLALASSTRDIGEGVRRMDELLAQQPVPEPLSPESPGSFEIEFSNVSFTYDESGEAAAALSHISFRAEQGQVTALVGPSGSGKSTVASLVPRFWDPQEGNIRIGGVDIRHMAVRELMDTVAFVFQESFLFYDTLYENIAVGKPGASRHEVEAAARAAQCDDFITRLPQGYDTLIGEGGVYLSGGEEQRIAVARAILKNSPVLVLDEATAFADPENEHQMQLALTELMRGKTVIVIAHRLSSIREAGQILVLRDGQIAEQGKHEGLLSQNGLYADMWRAYTGAGEWVMEKGGLEHEGTA</sequence>
<dbReference type="EMBL" id="MPTB01000002">
    <property type="protein sequence ID" value="OMD53028.1"/>
    <property type="molecule type" value="Genomic_DNA"/>
</dbReference>
<feature type="domain" description="ABC transporter" evidence="8">
    <location>
        <begin position="347"/>
        <end position="584"/>
    </location>
</feature>
<reference evidence="10 11" key="1">
    <citation type="submission" date="2016-10" db="EMBL/GenBank/DDBJ databases">
        <title>Paenibacillus species isolates.</title>
        <authorList>
            <person name="Beno S.M."/>
        </authorList>
    </citation>
    <scope>NUCLEOTIDE SEQUENCE [LARGE SCALE GENOMIC DNA]</scope>
    <source>
        <strain evidence="10 11">FSL H7-0744</strain>
    </source>
</reference>
<dbReference type="PANTHER" id="PTHR24221:SF397">
    <property type="entry name" value="ABC TRANSPORTER, ATP-BINDING TRANSMEMBRANE PROTEIN"/>
    <property type="match status" value="1"/>
</dbReference>
<evidence type="ECO:0000256" key="5">
    <source>
        <dbReference type="ARBA" id="ARBA00022989"/>
    </source>
</evidence>